<dbReference type="InterPro" id="IPR011304">
    <property type="entry name" value="L-lactate_DH"/>
</dbReference>
<dbReference type="PANTHER" id="PTHR43128:SF16">
    <property type="entry name" value="L-LACTATE DEHYDROGENASE"/>
    <property type="match status" value="1"/>
</dbReference>
<dbReference type="NCBIfam" id="NF000824">
    <property type="entry name" value="PRK00066.1"/>
    <property type="match status" value="1"/>
</dbReference>
<feature type="binding site" evidence="9">
    <location>
        <position position="150"/>
    </location>
    <ligand>
        <name>substrate</name>
    </ligand>
</feature>
<evidence type="ECO:0000256" key="5">
    <source>
        <dbReference type="ARBA" id="ARBA00023027"/>
    </source>
</evidence>
<feature type="binding site" evidence="7">
    <location>
        <begin position="147"/>
        <end position="150"/>
    </location>
    <ligand>
        <name>substrate</name>
    </ligand>
</feature>
<evidence type="ECO:0000256" key="3">
    <source>
        <dbReference type="ARBA" id="ARBA00012967"/>
    </source>
</evidence>
<dbReference type="GO" id="GO:0006089">
    <property type="term" value="P:lactate metabolic process"/>
    <property type="evidence" value="ECO:0007669"/>
    <property type="project" value="TreeGrafter"/>
</dbReference>
<dbReference type="HAMAP" id="MF_00488">
    <property type="entry name" value="Lactate_dehydrog"/>
    <property type="match status" value="1"/>
</dbReference>
<evidence type="ECO:0000256" key="2">
    <source>
        <dbReference type="ARBA" id="ARBA00006054"/>
    </source>
</evidence>
<keyword evidence="4 7" id="KW-0560">Oxidoreductase</keyword>
<evidence type="ECO:0000259" key="12">
    <source>
        <dbReference type="Pfam" id="PF02866"/>
    </source>
</evidence>
<dbReference type="GO" id="GO:0006096">
    <property type="term" value="P:glycolytic process"/>
    <property type="evidence" value="ECO:0007669"/>
    <property type="project" value="UniProtKB-UniRule"/>
</dbReference>
<accession>A0AAU8A8U5</accession>
<feature type="binding site" evidence="7 10">
    <location>
        <position position="34"/>
    </location>
    <ligand>
        <name>NAD(+)</name>
        <dbReference type="ChEBI" id="CHEBI:57540"/>
    </ligand>
</feature>
<comment type="similarity">
    <text evidence="2 7">Belongs to the LDH/MDH superfamily. LDH family.</text>
</comment>
<dbReference type="PRINTS" id="PR00086">
    <property type="entry name" value="LLDHDRGNASE"/>
</dbReference>
<dbReference type="EC" id="1.1.1.27" evidence="3 7"/>
<dbReference type="PIRSF" id="PIRSF000102">
    <property type="entry name" value="Lac_mal_DH"/>
    <property type="match status" value="1"/>
</dbReference>
<dbReference type="EMBL" id="CP117826">
    <property type="protein sequence ID" value="XCC62256.1"/>
    <property type="molecule type" value="Genomic_DNA"/>
</dbReference>
<dbReference type="PANTHER" id="PTHR43128">
    <property type="entry name" value="L-2-HYDROXYCARBOXYLATE DEHYDROGENASE (NAD(P)(+))"/>
    <property type="match status" value="1"/>
</dbReference>
<name>A0AAU8A8U5_9FIRM</name>
<dbReference type="RefSeq" id="WP_079545449.1">
    <property type="nucleotide sequence ID" value="NZ_CP117826.1"/>
</dbReference>
<keyword evidence="5 7" id="KW-0520">NAD</keyword>
<evidence type="ECO:0000256" key="7">
    <source>
        <dbReference type="HAMAP-Rule" id="MF_00488"/>
    </source>
</evidence>
<feature type="binding site" evidence="7">
    <location>
        <begin position="119"/>
        <end position="122"/>
    </location>
    <ligand>
        <name>substrate</name>
    </ligand>
</feature>
<comment type="caution">
    <text evidence="7">Lacks conserved residue(s) required for the propagation of feature annotation.</text>
</comment>
<dbReference type="SUPFAM" id="SSF51735">
    <property type="entry name" value="NAD(P)-binding Rossmann-fold domains"/>
    <property type="match status" value="1"/>
</dbReference>
<evidence type="ECO:0000256" key="8">
    <source>
        <dbReference type="PIRSR" id="PIRSR000102-1"/>
    </source>
</evidence>
<dbReference type="PROSITE" id="PS00064">
    <property type="entry name" value="L_LDH"/>
    <property type="match status" value="1"/>
</dbReference>
<evidence type="ECO:0000313" key="13">
    <source>
        <dbReference type="EMBL" id="XCC62256.1"/>
    </source>
</evidence>
<feature type="binding site" evidence="7">
    <location>
        <position position="64"/>
    </location>
    <ligand>
        <name>NAD(+)</name>
        <dbReference type="ChEBI" id="CHEBI:57540"/>
    </ligand>
</feature>
<evidence type="ECO:0000256" key="6">
    <source>
        <dbReference type="ARBA" id="ARBA00049258"/>
    </source>
</evidence>
<dbReference type="Gene3D" id="3.90.110.10">
    <property type="entry name" value="Lactate dehydrogenase/glycoside hydrolase, family 4, C-terminal"/>
    <property type="match status" value="1"/>
</dbReference>
<feature type="binding site" evidence="7 9">
    <location>
        <position position="87"/>
    </location>
    <ligand>
        <name>substrate</name>
    </ligand>
</feature>
<dbReference type="InterPro" id="IPR015955">
    <property type="entry name" value="Lactate_DH/Glyco_Ohase_4_C"/>
</dbReference>
<dbReference type="Pfam" id="PF00056">
    <property type="entry name" value="Ldh_1_N"/>
    <property type="match status" value="1"/>
</dbReference>
<sequence length="315" mass="33948">MSRKVTIIGAGSVGSTITYTMAVNGLASEIVMIDVNTEKALGEAMDIRQGTPFCSPISIYAGTYEDAKDSDVVVITSGVPRKAGQSRIDLAQTNVNVIREITPEIVKYAPDAIYILVSNPVDVLTYTFCKVSGLPESRIIGSGTILDTARLRSRLAEYLGLSQKSIHAYVMGEHGDSSFVPWSTARVGSVEILDDKGGFNFAGRIKAKINPDEIEQYIRTSGGKIIERKGATFYAIAISVCHIVDCLFGSSNRVMTVSSMLHGEYGIDDVCLSIPFIFGPDGICGNVLPAMTEQELEKLQHSADVLKGVIKQVNI</sequence>
<evidence type="ECO:0000256" key="10">
    <source>
        <dbReference type="PIRSR" id="PIRSR000102-3"/>
    </source>
</evidence>
<dbReference type="NCBIfam" id="NF004863">
    <property type="entry name" value="PRK06223.1"/>
    <property type="match status" value="1"/>
</dbReference>
<feature type="binding site" evidence="7 10">
    <location>
        <begin position="117"/>
        <end position="119"/>
    </location>
    <ligand>
        <name>NAD(+)</name>
        <dbReference type="ChEBI" id="CHEBI:57540"/>
    </ligand>
</feature>
<dbReference type="InterPro" id="IPR018177">
    <property type="entry name" value="L-lactate_DH_AS"/>
</dbReference>
<feature type="binding site" evidence="9">
    <location>
        <position position="119"/>
    </location>
    <ligand>
        <name>substrate</name>
    </ligand>
</feature>
<dbReference type="Gene3D" id="3.40.50.720">
    <property type="entry name" value="NAD(P)-binding Rossmann-like Domain"/>
    <property type="match status" value="1"/>
</dbReference>
<feature type="domain" description="Lactate/malate dehydrogenase C-terminal" evidence="12">
    <location>
        <begin position="144"/>
        <end position="313"/>
    </location>
</feature>
<comment type="activity regulation">
    <text evidence="7">Allosterically activated by fructose 1,6-bisphosphate (FBP).</text>
</comment>
<feature type="binding site" evidence="7">
    <location>
        <position position="167"/>
    </location>
    <ligand>
        <name>beta-D-fructose 1,6-bisphosphate</name>
        <dbReference type="ChEBI" id="CHEBI:32966"/>
        <note>allosteric activator</note>
    </ligand>
</feature>
<feature type="binding site" evidence="9">
    <location>
        <position position="81"/>
    </location>
    <ligand>
        <name>substrate</name>
    </ligand>
</feature>
<feature type="binding site" evidence="7">
    <location>
        <position position="232"/>
    </location>
    <ligand>
        <name>substrate</name>
    </ligand>
</feature>
<comment type="pathway">
    <text evidence="1 7">Fermentation; pyruvate fermentation to lactate; (S)-lactate from pyruvate: step 1/1.</text>
</comment>
<dbReference type="AlphaFoldDB" id="A0AAU8A8U5"/>
<dbReference type="InterPro" id="IPR001236">
    <property type="entry name" value="Lactate/malate_DH_N"/>
</dbReference>
<organism evidence="13">
    <name type="scientific">Christensenella massiliensis</name>
    <dbReference type="NCBI Taxonomy" id="1805714"/>
    <lineage>
        <taxon>Bacteria</taxon>
        <taxon>Bacillati</taxon>
        <taxon>Bacillota</taxon>
        <taxon>Clostridia</taxon>
        <taxon>Christensenellales</taxon>
        <taxon>Christensenellaceae</taxon>
        <taxon>Christensenella</taxon>
    </lineage>
</organism>
<dbReference type="GO" id="GO:0004459">
    <property type="term" value="F:L-lactate dehydrogenase (NAD+) activity"/>
    <property type="evidence" value="ECO:0007669"/>
    <property type="project" value="UniProtKB-UniRule"/>
</dbReference>
<feature type="binding site" evidence="10">
    <location>
        <position position="94"/>
    </location>
    <ligand>
        <name>NAD(+)</name>
        <dbReference type="ChEBI" id="CHEBI:57540"/>
    </ligand>
</feature>
<dbReference type="FunFam" id="3.40.50.720:FF:000018">
    <property type="entry name" value="Malate dehydrogenase"/>
    <property type="match status" value="1"/>
</dbReference>
<comment type="function">
    <text evidence="7">Catalyzes the conversion of lactate to pyruvate.</text>
</comment>
<feature type="binding site" evidence="7">
    <location>
        <position position="39"/>
    </location>
    <ligand>
        <name>NAD(+)</name>
        <dbReference type="ChEBI" id="CHEBI:57540"/>
    </ligand>
</feature>
<comment type="subcellular location">
    <subcellularLocation>
        <location evidence="7">Cytoplasm</location>
    </subcellularLocation>
</comment>
<feature type="active site" description="Proton acceptor" evidence="7 8">
    <location>
        <position position="174"/>
    </location>
</feature>
<dbReference type="SUPFAM" id="SSF56327">
    <property type="entry name" value="LDH C-terminal domain-like"/>
    <property type="match status" value="1"/>
</dbReference>
<feature type="binding site" evidence="7">
    <location>
        <position position="13"/>
    </location>
    <ligand>
        <name>NAD(+)</name>
        <dbReference type="ChEBI" id="CHEBI:57540"/>
    </ligand>
</feature>
<feature type="domain" description="Lactate/malate dehydrogenase N-terminal" evidence="11">
    <location>
        <begin position="4"/>
        <end position="141"/>
    </location>
</feature>
<feature type="binding site" evidence="10">
    <location>
        <begin position="9"/>
        <end position="14"/>
    </location>
    <ligand>
        <name>NAD(+)</name>
        <dbReference type="ChEBI" id="CHEBI:57540"/>
    </ligand>
</feature>
<protein>
    <recommendedName>
        <fullName evidence="3 7">L-lactate dehydrogenase</fullName>
        <shortName evidence="7">L-LDH</shortName>
        <ecNumber evidence="3 7">1.1.1.27</ecNumber>
    </recommendedName>
</protein>
<comment type="catalytic activity">
    <reaction evidence="6 7">
        <text>(S)-lactate + NAD(+) = pyruvate + NADH + H(+)</text>
        <dbReference type="Rhea" id="RHEA:23444"/>
        <dbReference type="ChEBI" id="CHEBI:15361"/>
        <dbReference type="ChEBI" id="CHEBI:15378"/>
        <dbReference type="ChEBI" id="CHEBI:16651"/>
        <dbReference type="ChEBI" id="CHEBI:57540"/>
        <dbReference type="ChEBI" id="CHEBI:57945"/>
        <dbReference type="EC" id="1.1.1.27"/>
    </reaction>
</comment>
<keyword evidence="7" id="KW-0021">Allosteric enzyme</keyword>
<gene>
    <name evidence="7" type="primary">ldh</name>
    <name evidence="13" type="ORF">PUP29_12105</name>
</gene>
<dbReference type="InterPro" id="IPR036291">
    <property type="entry name" value="NAD(P)-bd_dom_sf"/>
</dbReference>
<evidence type="ECO:0000256" key="4">
    <source>
        <dbReference type="ARBA" id="ARBA00023002"/>
    </source>
</evidence>
<dbReference type="GO" id="GO:0005737">
    <property type="term" value="C:cytoplasm"/>
    <property type="evidence" value="ECO:0007669"/>
    <property type="project" value="UniProtKB-SubCell"/>
</dbReference>
<evidence type="ECO:0000256" key="9">
    <source>
        <dbReference type="PIRSR" id="PIRSR000102-2"/>
    </source>
</evidence>
<dbReference type="NCBIfam" id="TIGR01771">
    <property type="entry name" value="L-LDH-NAD"/>
    <property type="match status" value="1"/>
</dbReference>
<feature type="binding site" evidence="7">
    <location>
        <position position="142"/>
    </location>
    <ligand>
        <name>NAD(+)</name>
        <dbReference type="ChEBI" id="CHEBI:57540"/>
    </ligand>
</feature>
<evidence type="ECO:0000259" key="11">
    <source>
        <dbReference type="Pfam" id="PF00056"/>
    </source>
</evidence>
<dbReference type="InterPro" id="IPR022383">
    <property type="entry name" value="Lactate/malate_DH_C"/>
</dbReference>
<feature type="binding site" evidence="7">
    <location>
        <begin position="78"/>
        <end position="79"/>
    </location>
    <ligand>
        <name>NAD(+)</name>
        <dbReference type="ChEBI" id="CHEBI:57540"/>
    </ligand>
</feature>
<proteinExistence type="inferred from homology"/>
<reference evidence="13" key="1">
    <citation type="submission" date="2023-02" db="EMBL/GenBank/DDBJ databases">
        <title>Gut commensal Christensenella minuta modulates host metabolism via a new class of secondary bile acids.</title>
        <authorList>
            <person name="Liu C."/>
        </authorList>
    </citation>
    <scope>NUCLEOTIDE SEQUENCE</scope>
    <source>
        <strain evidence="13">CA70</strain>
    </source>
</reference>
<evidence type="ECO:0000256" key="1">
    <source>
        <dbReference type="ARBA" id="ARBA00004843"/>
    </source>
</evidence>
<dbReference type="InterPro" id="IPR001557">
    <property type="entry name" value="L-lactate/malate_DH"/>
</dbReference>
<comment type="subunit">
    <text evidence="7">Homotetramer.</text>
</comment>
<keyword evidence="7" id="KW-0963">Cytoplasm</keyword>
<feature type="binding site" evidence="7">
    <location>
        <position position="152"/>
    </location>
    <ligand>
        <name>beta-D-fructose 1,6-bisphosphate</name>
        <dbReference type="ChEBI" id="CHEBI:32966"/>
        <note>allosteric activator</note>
    </ligand>
</feature>
<dbReference type="Pfam" id="PF02866">
    <property type="entry name" value="Ldh_1_C"/>
    <property type="match status" value="1"/>
</dbReference>